<evidence type="ECO:0000313" key="1">
    <source>
        <dbReference type="EMBL" id="KAA6330699.1"/>
    </source>
</evidence>
<reference evidence="1" key="1">
    <citation type="submission" date="2019-03" db="EMBL/GenBank/DDBJ databases">
        <title>Single cell metagenomics reveals metabolic interactions within the superorganism composed of flagellate Streblomastix strix and complex community of Bacteroidetes bacteria on its surface.</title>
        <authorList>
            <person name="Treitli S.C."/>
            <person name="Kolisko M."/>
            <person name="Husnik F."/>
            <person name="Keeling P."/>
            <person name="Hampl V."/>
        </authorList>
    </citation>
    <scope>NUCLEOTIDE SEQUENCE</scope>
    <source>
        <strain evidence="1">STM</strain>
    </source>
</reference>
<proteinExistence type="predicted"/>
<protein>
    <submittedName>
        <fullName evidence="1">Uncharacterized protein</fullName>
    </submittedName>
</protein>
<gene>
    <name evidence="1" type="ORF">EZS27_020631</name>
</gene>
<accession>A0A5J4RAP8</accession>
<dbReference type="AlphaFoldDB" id="A0A5J4RAP8"/>
<dbReference type="EMBL" id="SNRY01001469">
    <property type="protein sequence ID" value="KAA6330699.1"/>
    <property type="molecule type" value="Genomic_DNA"/>
</dbReference>
<name>A0A5J4RAP8_9ZZZZ</name>
<organism evidence="1">
    <name type="scientific">termite gut metagenome</name>
    <dbReference type="NCBI Taxonomy" id="433724"/>
    <lineage>
        <taxon>unclassified sequences</taxon>
        <taxon>metagenomes</taxon>
        <taxon>organismal metagenomes</taxon>
    </lineage>
</organism>
<comment type="caution">
    <text evidence="1">The sequence shown here is derived from an EMBL/GenBank/DDBJ whole genome shotgun (WGS) entry which is preliminary data.</text>
</comment>
<sequence length="36" mass="4381">MKDNKIRVVALLMCRAKILRESVSFLFKRIEKQRFL</sequence>